<reference evidence="1 2" key="1">
    <citation type="submission" date="2020-07" db="EMBL/GenBank/DDBJ databases">
        <title>Genomic Encyclopedia of Archaeal and Bacterial Type Strains, Phase II (KMG-II): from individual species to whole genera.</title>
        <authorList>
            <person name="Goeker M."/>
        </authorList>
    </citation>
    <scope>NUCLEOTIDE SEQUENCE [LARGE SCALE GENOMIC DNA]</scope>
    <source>
        <strain evidence="1 2">DSM 21226</strain>
    </source>
</reference>
<evidence type="ECO:0000313" key="2">
    <source>
        <dbReference type="Proteomes" id="UP000518288"/>
    </source>
</evidence>
<dbReference type="AlphaFoldDB" id="A0A7Y9U604"/>
<evidence type="ECO:0000313" key="1">
    <source>
        <dbReference type="EMBL" id="NYG32111.1"/>
    </source>
</evidence>
<name>A0A7Y9U604_9BURK</name>
<gene>
    <name evidence="1" type="ORF">BDD16_001097</name>
</gene>
<protein>
    <submittedName>
        <fullName evidence="1">Uncharacterized protein</fullName>
    </submittedName>
</protein>
<organism evidence="1 2">
    <name type="scientific">Sphaerotilus montanus</name>
    <dbReference type="NCBI Taxonomy" id="522889"/>
    <lineage>
        <taxon>Bacteria</taxon>
        <taxon>Pseudomonadati</taxon>
        <taxon>Pseudomonadota</taxon>
        <taxon>Betaproteobacteria</taxon>
        <taxon>Burkholderiales</taxon>
        <taxon>Sphaerotilaceae</taxon>
        <taxon>Sphaerotilus</taxon>
    </lineage>
</organism>
<keyword evidence="2" id="KW-1185">Reference proteome</keyword>
<sequence length="65" mass="7465">MSSVQKNVVVEDAFILSLRLKVREMKELVDDVAYELLLSKSDKLWLKGISTRLEKKAKILAMSKK</sequence>
<comment type="caution">
    <text evidence="1">The sequence shown here is derived from an EMBL/GenBank/DDBJ whole genome shotgun (WGS) entry which is preliminary data.</text>
</comment>
<accession>A0A7Y9U604</accession>
<dbReference type="Proteomes" id="UP000518288">
    <property type="component" value="Unassembled WGS sequence"/>
</dbReference>
<proteinExistence type="predicted"/>
<dbReference type="EMBL" id="JACCFH010000001">
    <property type="protein sequence ID" value="NYG32111.1"/>
    <property type="molecule type" value="Genomic_DNA"/>
</dbReference>